<comment type="caution">
    <text evidence="1">The sequence shown here is derived from an EMBL/GenBank/DDBJ whole genome shotgun (WGS) entry which is preliminary data.</text>
</comment>
<evidence type="ECO:0000313" key="2">
    <source>
        <dbReference type="Proteomes" id="UP001497535"/>
    </source>
</evidence>
<dbReference type="EMBL" id="CAVMJV010000066">
    <property type="protein sequence ID" value="CAK5087576.1"/>
    <property type="molecule type" value="Genomic_DNA"/>
</dbReference>
<evidence type="ECO:0000313" key="1">
    <source>
        <dbReference type="EMBL" id="CAK5087576.1"/>
    </source>
</evidence>
<protein>
    <submittedName>
        <fullName evidence="1">Uncharacterized protein</fullName>
    </submittedName>
</protein>
<keyword evidence="2" id="KW-1185">Reference proteome</keyword>
<gene>
    <name evidence="1" type="ORF">MENTE1834_LOCUS35183</name>
</gene>
<reference evidence="1" key="1">
    <citation type="submission" date="2023-11" db="EMBL/GenBank/DDBJ databases">
        <authorList>
            <person name="Poullet M."/>
        </authorList>
    </citation>
    <scope>NUCLEOTIDE SEQUENCE</scope>
    <source>
        <strain evidence="1">E1834</strain>
    </source>
</reference>
<proteinExistence type="predicted"/>
<sequence length="129" mass="14869">MIDCVNKPIGYEDIEELAKHHSRLDTAYDEGRRSDIGCNNRLEYVLNQLLYNDEKQCLKDLFFDKSLVDQDKEGKDYNEWIQPGEETAEQIVIVAHGLMINAFHNQISGMFTYAAQTSIVKIVELDPSR</sequence>
<accession>A0ACB1A7V0</accession>
<dbReference type="Proteomes" id="UP001497535">
    <property type="component" value="Unassembled WGS sequence"/>
</dbReference>
<organism evidence="1 2">
    <name type="scientific">Meloidogyne enterolobii</name>
    <name type="common">Root-knot nematode worm</name>
    <name type="synonym">Meloidogyne mayaguensis</name>
    <dbReference type="NCBI Taxonomy" id="390850"/>
    <lineage>
        <taxon>Eukaryota</taxon>
        <taxon>Metazoa</taxon>
        <taxon>Ecdysozoa</taxon>
        <taxon>Nematoda</taxon>
        <taxon>Chromadorea</taxon>
        <taxon>Rhabditida</taxon>
        <taxon>Tylenchina</taxon>
        <taxon>Tylenchomorpha</taxon>
        <taxon>Tylenchoidea</taxon>
        <taxon>Meloidogynidae</taxon>
        <taxon>Meloidogyninae</taxon>
        <taxon>Meloidogyne</taxon>
    </lineage>
</organism>
<name>A0ACB1A7V0_MELEN</name>